<keyword evidence="4" id="KW-0812">Transmembrane</keyword>
<evidence type="ECO:0000313" key="9">
    <source>
        <dbReference type="EMBL" id="MBG3876787.1"/>
    </source>
</evidence>
<keyword evidence="10" id="KW-1185">Reference proteome</keyword>
<dbReference type="Proteomes" id="UP001194469">
    <property type="component" value="Unassembled WGS sequence"/>
</dbReference>
<gene>
    <name evidence="9" type="ORF">FVW20_07045</name>
</gene>
<dbReference type="InterPro" id="IPR050256">
    <property type="entry name" value="Glycosyltransferase_2"/>
</dbReference>
<evidence type="ECO:0000256" key="1">
    <source>
        <dbReference type="ARBA" id="ARBA00022475"/>
    </source>
</evidence>
<evidence type="ECO:0000313" key="10">
    <source>
        <dbReference type="Proteomes" id="UP001194469"/>
    </source>
</evidence>
<dbReference type="PANTHER" id="PTHR48090">
    <property type="entry name" value="UNDECAPRENYL-PHOSPHATE 4-DEOXY-4-FORMAMIDO-L-ARABINOSE TRANSFERASE-RELATED"/>
    <property type="match status" value="1"/>
</dbReference>
<keyword evidence="7" id="KW-0472">Membrane</keyword>
<dbReference type="PANTHER" id="PTHR48090:SF3">
    <property type="entry name" value="UNDECAPRENYL-PHOSPHATE 4-DEOXY-4-FORMAMIDO-L-ARABINOSE TRANSFERASE"/>
    <property type="match status" value="1"/>
</dbReference>
<dbReference type="InterPro" id="IPR001173">
    <property type="entry name" value="Glyco_trans_2-like"/>
</dbReference>
<comment type="caution">
    <text evidence="9">The sequence shown here is derived from an EMBL/GenBank/DDBJ whole genome shotgun (WGS) entry which is preliminary data.</text>
</comment>
<dbReference type="SUPFAM" id="SSF53448">
    <property type="entry name" value="Nucleotide-diphospho-sugar transferases"/>
    <property type="match status" value="1"/>
</dbReference>
<evidence type="ECO:0000256" key="6">
    <source>
        <dbReference type="ARBA" id="ARBA00022989"/>
    </source>
</evidence>
<keyword evidence="2" id="KW-0328">Glycosyltransferase</keyword>
<feature type="domain" description="Glycosyltransferase 2-like" evidence="8">
    <location>
        <begin position="10"/>
        <end position="168"/>
    </location>
</feature>
<keyword evidence="5" id="KW-0448">Lipopolysaccharide biosynthesis</keyword>
<accession>A0ABS0J2X4</accession>
<keyword evidence="1" id="KW-1003">Cell membrane</keyword>
<reference evidence="9 10" key="1">
    <citation type="submission" date="2019-08" db="EMBL/GenBank/DDBJ databases">
        <authorList>
            <person name="Luo N."/>
        </authorList>
    </citation>
    <scope>NUCLEOTIDE SEQUENCE [LARGE SCALE GENOMIC DNA]</scope>
    <source>
        <strain evidence="9 10">NCIMB 9442</strain>
    </source>
</reference>
<dbReference type="InterPro" id="IPR029044">
    <property type="entry name" value="Nucleotide-diphossugar_trans"/>
</dbReference>
<evidence type="ECO:0000256" key="4">
    <source>
        <dbReference type="ARBA" id="ARBA00022692"/>
    </source>
</evidence>
<evidence type="ECO:0000256" key="2">
    <source>
        <dbReference type="ARBA" id="ARBA00022676"/>
    </source>
</evidence>
<dbReference type="Gene3D" id="3.90.550.10">
    <property type="entry name" value="Spore Coat Polysaccharide Biosynthesis Protein SpsA, Chain A"/>
    <property type="match status" value="1"/>
</dbReference>
<evidence type="ECO:0000256" key="5">
    <source>
        <dbReference type="ARBA" id="ARBA00022985"/>
    </source>
</evidence>
<organism evidence="9 10">
    <name type="scientific">Nitratidesulfovibrio oxamicus</name>
    <dbReference type="NCBI Taxonomy" id="32016"/>
    <lineage>
        <taxon>Bacteria</taxon>
        <taxon>Pseudomonadati</taxon>
        <taxon>Thermodesulfobacteriota</taxon>
        <taxon>Desulfovibrionia</taxon>
        <taxon>Desulfovibrionales</taxon>
        <taxon>Desulfovibrionaceae</taxon>
        <taxon>Nitratidesulfovibrio</taxon>
    </lineage>
</organism>
<evidence type="ECO:0000256" key="3">
    <source>
        <dbReference type="ARBA" id="ARBA00022679"/>
    </source>
</evidence>
<evidence type="ECO:0000256" key="7">
    <source>
        <dbReference type="ARBA" id="ARBA00023136"/>
    </source>
</evidence>
<dbReference type="Pfam" id="PF00535">
    <property type="entry name" value="Glycos_transf_2"/>
    <property type="match status" value="1"/>
</dbReference>
<proteinExistence type="predicted"/>
<dbReference type="EMBL" id="VRYY01000165">
    <property type="protein sequence ID" value="MBG3876787.1"/>
    <property type="molecule type" value="Genomic_DNA"/>
</dbReference>
<keyword evidence="3" id="KW-0808">Transferase</keyword>
<dbReference type="CDD" id="cd04187">
    <property type="entry name" value="DPM1_like_bac"/>
    <property type="match status" value="1"/>
</dbReference>
<dbReference type="RefSeq" id="WP_196608872.1">
    <property type="nucleotide sequence ID" value="NZ_VRYY01000165.1"/>
</dbReference>
<name>A0ABS0J2X4_9BACT</name>
<keyword evidence="6" id="KW-1133">Transmembrane helix</keyword>
<evidence type="ECO:0000259" key="8">
    <source>
        <dbReference type="Pfam" id="PF00535"/>
    </source>
</evidence>
<protein>
    <submittedName>
        <fullName evidence="9">Glycosyltransferase family 2 protein</fullName>
    </submittedName>
</protein>
<sequence length="242" mass="27553">MQNKNITSLSVVLPVYNEQDNLPALFEEIRRSIANIGKEWEVLFVDDGSKDRSLEVIKALAAEHPQVRYLSFRKNCGQSAAFAAGFQAARHEVIVTMDADLQNDPADIPAMLIEFERGYDMVIGWRAKRKDTFAKRIASRWANAIRNRLTGETVKDTGCSLKVMRTTMARRIPMFTGMHRFLPTLMKMQGATVAELKVNHRPRLHGVSKYGAFSRAKTAAFDLLAVAWMKRRYINYDIAERN</sequence>